<dbReference type="AlphaFoldDB" id="A0A550CG78"/>
<accession>A0A550CG78</accession>
<evidence type="ECO:0000313" key="1">
    <source>
        <dbReference type="EMBL" id="TRM63812.1"/>
    </source>
</evidence>
<name>A0A550CG78_9AGAR</name>
<proteinExistence type="predicted"/>
<dbReference type="Proteomes" id="UP000320762">
    <property type="component" value="Unassembled WGS sequence"/>
</dbReference>
<dbReference type="OrthoDB" id="2750929at2759"/>
<comment type="caution">
    <text evidence="1">The sequence shown here is derived from an EMBL/GenBank/DDBJ whole genome shotgun (WGS) entry which is preliminary data.</text>
</comment>
<dbReference type="EMBL" id="VDMD01000008">
    <property type="protein sequence ID" value="TRM63812.1"/>
    <property type="molecule type" value="Genomic_DNA"/>
</dbReference>
<evidence type="ECO:0000313" key="2">
    <source>
        <dbReference type="Proteomes" id="UP000320762"/>
    </source>
</evidence>
<organism evidence="1 2">
    <name type="scientific">Schizophyllum amplum</name>
    <dbReference type="NCBI Taxonomy" id="97359"/>
    <lineage>
        <taxon>Eukaryota</taxon>
        <taxon>Fungi</taxon>
        <taxon>Dikarya</taxon>
        <taxon>Basidiomycota</taxon>
        <taxon>Agaricomycotina</taxon>
        <taxon>Agaricomycetes</taxon>
        <taxon>Agaricomycetidae</taxon>
        <taxon>Agaricales</taxon>
        <taxon>Schizophyllaceae</taxon>
        <taxon>Schizophyllum</taxon>
    </lineage>
</organism>
<gene>
    <name evidence="1" type="ORF">BD626DRAFT_568436</name>
</gene>
<sequence length="421" mass="47673">MIVALRRLLAHEGLDFREVAIARWPQTLDPTRLTPLDVVTLSGVSPYLDLPLGRVQLAYAAGSRTSFPKSTRGFLYFDITSQSVRFRVARSLDSMDFQEGDDLLLPDRQTPWCIPFHRLVSWAAHTPIRKQLLLDKLISERQIRSRNYVVSTLDHTRLTEADWIDISGMARSTISVTPADRESFTLACKYPGSATQFPRNAQGFLYWYVPKNNPYGAELRFRCVESLEHFVRGQDLPTPILQKPWSLTLRGLAQQRSPSSAAALEYLKQAGLTDESVVDNLAKMSITHMRDLFCLRFDVQDPRVHLHGRLLSCDITFRYLPWAGICTGAALARLVVLDDTPTSIRLGIRIVTLLDGPRMSSDGKEWPNVALPQEGRLIYKLSSIKKHNFRLTRTVRKSSKEGKVLMEIMEQSGDDVDTQCA</sequence>
<reference evidence="1 2" key="1">
    <citation type="journal article" date="2019" name="New Phytol.">
        <title>Comparative genomics reveals unique wood-decay strategies and fruiting body development in the Schizophyllaceae.</title>
        <authorList>
            <person name="Almasi E."/>
            <person name="Sahu N."/>
            <person name="Krizsan K."/>
            <person name="Balint B."/>
            <person name="Kovacs G.M."/>
            <person name="Kiss B."/>
            <person name="Cseklye J."/>
            <person name="Drula E."/>
            <person name="Henrissat B."/>
            <person name="Nagy I."/>
            <person name="Chovatia M."/>
            <person name="Adam C."/>
            <person name="LaButti K."/>
            <person name="Lipzen A."/>
            <person name="Riley R."/>
            <person name="Grigoriev I.V."/>
            <person name="Nagy L.G."/>
        </authorList>
    </citation>
    <scope>NUCLEOTIDE SEQUENCE [LARGE SCALE GENOMIC DNA]</scope>
    <source>
        <strain evidence="1 2">NL-1724</strain>
    </source>
</reference>
<keyword evidence="2" id="KW-1185">Reference proteome</keyword>
<protein>
    <submittedName>
        <fullName evidence="1">Uncharacterized protein</fullName>
    </submittedName>
</protein>